<dbReference type="GO" id="GO:0006637">
    <property type="term" value="P:acyl-CoA metabolic process"/>
    <property type="evidence" value="ECO:0007669"/>
    <property type="project" value="TreeGrafter"/>
</dbReference>
<accession>A0A233RIK1</accession>
<organism evidence="5 6">
    <name type="scientific">Oceanimonas doudoroffii</name>
    <dbReference type="NCBI Taxonomy" id="84158"/>
    <lineage>
        <taxon>Bacteria</taxon>
        <taxon>Pseudomonadati</taxon>
        <taxon>Pseudomonadota</taxon>
        <taxon>Gammaproteobacteria</taxon>
        <taxon>Aeromonadales</taxon>
        <taxon>Aeromonadaceae</taxon>
        <taxon>Oceanimonas</taxon>
    </lineage>
</organism>
<reference evidence="5 6" key="1">
    <citation type="submission" date="2017-08" db="EMBL/GenBank/DDBJ databases">
        <title>A Genome Sequence of Oceanimonas doudoroffii ATCC 27123T.</title>
        <authorList>
            <person name="Brennan M.A."/>
            <person name="Maclea K.S."/>
            <person name="Mcclelland W.D."/>
            <person name="Trachtenberg A.M."/>
        </authorList>
    </citation>
    <scope>NUCLEOTIDE SEQUENCE [LARGE SCALE GENOMIC DNA]</scope>
    <source>
        <strain evidence="5 6">ATCC 27123</strain>
    </source>
</reference>
<evidence type="ECO:0000256" key="1">
    <source>
        <dbReference type="ARBA" id="ARBA00010458"/>
    </source>
</evidence>
<dbReference type="NCBIfam" id="NF007970">
    <property type="entry name" value="PRK10694.1"/>
    <property type="match status" value="1"/>
</dbReference>
<comment type="caution">
    <text evidence="5">The sequence shown here is derived from an EMBL/GenBank/DDBJ whole genome shotgun (WGS) entry which is preliminary data.</text>
</comment>
<dbReference type="FunFam" id="3.10.129.10:FF:000008">
    <property type="entry name" value="Acyl-CoA thioester hydrolase"/>
    <property type="match status" value="1"/>
</dbReference>
<keyword evidence="2 3" id="KW-0378">Hydrolase</keyword>
<keyword evidence="6" id="KW-1185">Reference proteome</keyword>
<dbReference type="Gene3D" id="3.10.129.10">
    <property type="entry name" value="Hotdog Thioesterase"/>
    <property type="match status" value="1"/>
</dbReference>
<dbReference type="PANTHER" id="PTHR11049">
    <property type="entry name" value="ACYL COENZYME A THIOESTER HYDROLASE"/>
    <property type="match status" value="1"/>
</dbReference>
<dbReference type="GO" id="GO:0052816">
    <property type="term" value="F:long-chain fatty acyl-CoA hydrolase activity"/>
    <property type="evidence" value="ECO:0007669"/>
    <property type="project" value="TreeGrafter"/>
</dbReference>
<dbReference type="PROSITE" id="PS51770">
    <property type="entry name" value="HOTDOG_ACOT"/>
    <property type="match status" value="1"/>
</dbReference>
<dbReference type="OrthoDB" id="9801856at2"/>
<dbReference type="InterPro" id="IPR033120">
    <property type="entry name" value="HOTDOG_ACOT"/>
</dbReference>
<feature type="domain" description="HotDog ACOT-type" evidence="4">
    <location>
        <begin position="7"/>
        <end position="122"/>
    </location>
</feature>
<evidence type="ECO:0000313" key="5">
    <source>
        <dbReference type="EMBL" id="OXY83213.1"/>
    </source>
</evidence>
<dbReference type="InterPro" id="IPR006683">
    <property type="entry name" value="Thioestr_dom"/>
</dbReference>
<name>A0A233RIK1_9GAMM</name>
<evidence type="ECO:0000313" key="6">
    <source>
        <dbReference type="Proteomes" id="UP000242757"/>
    </source>
</evidence>
<dbReference type="InterPro" id="IPR040170">
    <property type="entry name" value="Cytosol_ACT"/>
</dbReference>
<dbReference type="SUPFAM" id="SSF54637">
    <property type="entry name" value="Thioesterase/thiol ester dehydrase-isomerase"/>
    <property type="match status" value="1"/>
</dbReference>
<dbReference type="PANTHER" id="PTHR11049:SF5">
    <property type="entry name" value="ACYL-COA THIOESTER HYDROLASE YCIA"/>
    <property type="match status" value="1"/>
</dbReference>
<dbReference type="AlphaFoldDB" id="A0A233RIK1"/>
<comment type="similarity">
    <text evidence="1">Belongs to the acyl coenzyme A hydrolase family.</text>
</comment>
<dbReference type="InterPro" id="IPR029069">
    <property type="entry name" value="HotDog_dom_sf"/>
</dbReference>
<dbReference type="CDD" id="cd03442">
    <property type="entry name" value="BFIT_BACH"/>
    <property type="match status" value="1"/>
</dbReference>
<sequence length="132" mass="14330">MSEPQDPRGDLLLRTMAMPADTNANGDIFGGWIMSQMDLGGSLLANEIAFGRVCTVAVDKMVFARPVQVGDVICCYGELVKVGRTSITIKVEVWVKPVLTPESGPRYPVAGAEFVYVAIDENGRPREVKGRD</sequence>
<dbReference type="GO" id="GO:0005829">
    <property type="term" value="C:cytosol"/>
    <property type="evidence" value="ECO:0007669"/>
    <property type="project" value="TreeGrafter"/>
</dbReference>
<proteinExistence type="inferred from homology"/>
<evidence type="ECO:0000259" key="4">
    <source>
        <dbReference type="PROSITE" id="PS51770"/>
    </source>
</evidence>
<gene>
    <name evidence="5" type="ORF">B6S08_06885</name>
</gene>
<dbReference type="Proteomes" id="UP000242757">
    <property type="component" value="Unassembled WGS sequence"/>
</dbReference>
<dbReference type="Pfam" id="PF03061">
    <property type="entry name" value="4HBT"/>
    <property type="match status" value="1"/>
</dbReference>
<evidence type="ECO:0000256" key="3">
    <source>
        <dbReference type="PROSITE-ProRule" id="PRU01106"/>
    </source>
</evidence>
<dbReference type="RefSeq" id="WP_094199987.1">
    <property type="nucleotide sequence ID" value="NZ_NBIM01000001.1"/>
</dbReference>
<protein>
    <submittedName>
        <fullName evidence="5">Acyl-CoA esterase</fullName>
    </submittedName>
</protein>
<evidence type="ECO:0000256" key="2">
    <source>
        <dbReference type="ARBA" id="ARBA00022801"/>
    </source>
</evidence>
<dbReference type="EMBL" id="NBIM01000001">
    <property type="protein sequence ID" value="OXY83213.1"/>
    <property type="molecule type" value="Genomic_DNA"/>
</dbReference>
<dbReference type="GO" id="GO:0009062">
    <property type="term" value="P:fatty acid catabolic process"/>
    <property type="evidence" value="ECO:0007669"/>
    <property type="project" value="TreeGrafter"/>
</dbReference>